<name>C5DJE8_LACTC</name>
<organism evidence="2 3">
    <name type="scientific">Lachancea thermotolerans (strain ATCC 56472 / CBS 6340 / NRRL Y-8284)</name>
    <name type="common">Yeast</name>
    <name type="synonym">Kluyveromyces thermotolerans</name>
    <dbReference type="NCBI Taxonomy" id="559295"/>
    <lineage>
        <taxon>Eukaryota</taxon>
        <taxon>Fungi</taxon>
        <taxon>Dikarya</taxon>
        <taxon>Ascomycota</taxon>
        <taxon>Saccharomycotina</taxon>
        <taxon>Saccharomycetes</taxon>
        <taxon>Saccharomycetales</taxon>
        <taxon>Saccharomycetaceae</taxon>
        <taxon>Lachancea</taxon>
    </lineage>
</organism>
<accession>C5DJE8</accession>
<dbReference type="InParanoid" id="C5DJE8"/>
<protein>
    <submittedName>
        <fullName evidence="2">KLTH0F15840p</fullName>
    </submittedName>
</protein>
<evidence type="ECO:0000313" key="3">
    <source>
        <dbReference type="Proteomes" id="UP000002036"/>
    </source>
</evidence>
<feature type="region of interest" description="Disordered" evidence="1">
    <location>
        <begin position="100"/>
        <end position="123"/>
    </location>
</feature>
<evidence type="ECO:0000256" key="1">
    <source>
        <dbReference type="SAM" id="MobiDB-lite"/>
    </source>
</evidence>
<evidence type="ECO:0000313" key="2">
    <source>
        <dbReference type="EMBL" id="CAR24437.1"/>
    </source>
</evidence>
<keyword evidence="3" id="KW-1185">Reference proteome</keyword>
<dbReference type="GeneID" id="8293105"/>
<gene>
    <name evidence="2" type="ordered locus">KLTH0F15840g</name>
</gene>
<dbReference type="AlphaFoldDB" id="C5DJE8"/>
<reference evidence="2 3" key="1">
    <citation type="journal article" date="2009" name="Genome Res.">
        <title>Comparative genomics of protoploid Saccharomycetaceae.</title>
        <authorList>
            <consortium name="The Genolevures Consortium"/>
            <person name="Souciet J.-L."/>
            <person name="Dujon B."/>
            <person name="Gaillardin C."/>
            <person name="Johnston M."/>
            <person name="Baret P.V."/>
            <person name="Cliften P."/>
            <person name="Sherman D.J."/>
            <person name="Weissenbach J."/>
            <person name="Westhof E."/>
            <person name="Wincker P."/>
            <person name="Jubin C."/>
            <person name="Poulain J."/>
            <person name="Barbe V."/>
            <person name="Segurens B."/>
            <person name="Artiguenave F."/>
            <person name="Anthouard V."/>
            <person name="Vacherie B."/>
            <person name="Val M.-E."/>
            <person name="Fulton R.S."/>
            <person name="Minx P."/>
            <person name="Wilson R."/>
            <person name="Durrens P."/>
            <person name="Jean G."/>
            <person name="Marck C."/>
            <person name="Martin T."/>
            <person name="Nikolski M."/>
            <person name="Rolland T."/>
            <person name="Seret M.-L."/>
            <person name="Casaregola S."/>
            <person name="Despons L."/>
            <person name="Fairhead C."/>
            <person name="Fischer G."/>
            <person name="Lafontaine I."/>
            <person name="Leh V."/>
            <person name="Lemaire M."/>
            <person name="de Montigny J."/>
            <person name="Neuveglise C."/>
            <person name="Thierry A."/>
            <person name="Blanc-Lenfle I."/>
            <person name="Bleykasten C."/>
            <person name="Diffels J."/>
            <person name="Fritsch E."/>
            <person name="Frangeul L."/>
            <person name="Goeffon A."/>
            <person name="Jauniaux N."/>
            <person name="Kachouri-Lafond R."/>
            <person name="Payen C."/>
            <person name="Potier S."/>
            <person name="Pribylova L."/>
            <person name="Ozanne C."/>
            <person name="Richard G.-F."/>
            <person name="Sacerdot C."/>
            <person name="Straub M.-L."/>
            <person name="Talla E."/>
        </authorList>
    </citation>
    <scope>NUCLEOTIDE SEQUENCE [LARGE SCALE GENOMIC DNA]</scope>
    <source>
        <strain evidence="3">ATCC 56472 / CBS 6340 / NRRL Y-8284</strain>
    </source>
</reference>
<dbReference type="EMBL" id="CU928170">
    <property type="protein sequence ID" value="CAR24437.1"/>
    <property type="molecule type" value="Genomic_DNA"/>
</dbReference>
<proteinExistence type="predicted"/>
<sequence>MQCQGIEERTVTMTRRRNAAHRGADRGVCARREQHSSKYALFSSALAFSQGMLIFPKTLLAQLDSKRVAVVWTVGKWYFEVPGTTVKTCFGRPACPRCRGGPNTESRGTNMAKVRSPEDGLNL</sequence>
<dbReference type="KEGG" id="lth:KLTH0F15840g"/>
<dbReference type="Proteomes" id="UP000002036">
    <property type="component" value="Chromosome F"/>
</dbReference>
<dbReference type="RefSeq" id="XP_002554874.1">
    <property type="nucleotide sequence ID" value="XM_002554828.1"/>
</dbReference>
<dbReference type="HOGENOM" id="CLU_2015684_0_0_1"/>